<evidence type="ECO:0000313" key="1">
    <source>
        <dbReference type="EMBL" id="KAJ0052180.1"/>
    </source>
</evidence>
<organism evidence="1 2">
    <name type="scientific">Pistacia integerrima</name>
    <dbReference type="NCBI Taxonomy" id="434235"/>
    <lineage>
        <taxon>Eukaryota</taxon>
        <taxon>Viridiplantae</taxon>
        <taxon>Streptophyta</taxon>
        <taxon>Embryophyta</taxon>
        <taxon>Tracheophyta</taxon>
        <taxon>Spermatophyta</taxon>
        <taxon>Magnoliopsida</taxon>
        <taxon>eudicotyledons</taxon>
        <taxon>Gunneridae</taxon>
        <taxon>Pentapetalae</taxon>
        <taxon>rosids</taxon>
        <taxon>malvids</taxon>
        <taxon>Sapindales</taxon>
        <taxon>Anacardiaceae</taxon>
        <taxon>Pistacia</taxon>
    </lineage>
</organism>
<keyword evidence="2" id="KW-1185">Reference proteome</keyword>
<dbReference type="Proteomes" id="UP001163603">
    <property type="component" value="Chromosome 1"/>
</dbReference>
<dbReference type="EMBL" id="CM047736">
    <property type="protein sequence ID" value="KAJ0052180.1"/>
    <property type="molecule type" value="Genomic_DNA"/>
</dbReference>
<proteinExistence type="predicted"/>
<sequence>MAYAIEKYGSLDIIYNNAGVLGRPMDSILDMNIEDLDNTMAVNLRASAQIIKHGARAMMARNIAGSIICSGSVASSKGGSGPPAYTISKHSLLGLVRSASSELGR</sequence>
<gene>
    <name evidence="1" type="ORF">Pint_00802</name>
</gene>
<name>A0ACC0ZG58_9ROSI</name>
<protein>
    <submittedName>
        <fullName evidence="1">Uncharacterized protein</fullName>
    </submittedName>
</protein>
<accession>A0ACC0ZG58</accession>
<evidence type="ECO:0000313" key="2">
    <source>
        <dbReference type="Proteomes" id="UP001163603"/>
    </source>
</evidence>
<reference evidence="2" key="1">
    <citation type="journal article" date="2023" name="G3 (Bethesda)">
        <title>Genome assembly and association tests identify interacting loci associated with vigor, precocity, and sex in interspecific pistachio rootstocks.</title>
        <authorList>
            <person name="Palmer W."/>
            <person name="Jacygrad E."/>
            <person name="Sagayaradj S."/>
            <person name="Cavanaugh K."/>
            <person name="Han R."/>
            <person name="Bertier L."/>
            <person name="Beede B."/>
            <person name="Kafkas S."/>
            <person name="Golino D."/>
            <person name="Preece J."/>
            <person name="Michelmore R."/>
        </authorList>
    </citation>
    <scope>NUCLEOTIDE SEQUENCE [LARGE SCALE GENOMIC DNA]</scope>
</reference>
<comment type="caution">
    <text evidence="1">The sequence shown here is derived from an EMBL/GenBank/DDBJ whole genome shotgun (WGS) entry which is preliminary data.</text>
</comment>